<protein>
    <recommendedName>
        <fullName evidence="3">Nudix hydrolase domain-containing protein</fullName>
    </recommendedName>
</protein>
<accession>A0A1G1X0U9</accession>
<dbReference type="Gene3D" id="3.90.79.10">
    <property type="entry name" value="Nucleoside Triphosphate Pyrophosphohydrolase"/>
    <property type="match status" value="1"/>
</dbReference>
<dbReference type="AlphaFoldDB" id="A0A1G1X0U9"/>
<gene>
    <name evidence="1" type="ORF">A3D99_03750</name>
</gene>
<dbReference type="InterPro" id="IPR015797">
    <property type="entry name" value="NUDIX_hydrolase-like_dom_sf"/>
</dbReference>
<sequence length="144" mass="15843">MNSERGSVFTILRRRDGKFLFQFRDSNVLAGTLQLSFFGGGIDATDADALAAAKRHAERELHLQLLNGDARLVAEIVHPMRATPLHICSAKSKILDGRFMVREGAGAVFLSADEIKLLLNRQDWLTPATTLVVTKILSGEILLD</sequence>
<dbReference type="EMBL" id="MHHR01000028">
    <property type="protein sequence ID" value="OGY33635.1"/>
    <property type="molecule type" value="Genomic_DNA"/>
</dbReference>
<organism evidence="1 2">
    <name type="scientific">Candidatus Andersenbacteria bacterium RIFCSPHIGHO2_12_FULL_45_11</name>
    <dbReference type="NCBI Taxonomy" id="1797281"/>
    <lineage>
        <taxon>Bacteria</taxon>
        <taxon>Candidatus Anderseniibacteriota</taxon>
    </lineage>
</organism>
<evidence type="ECO:0000313" key="2">
    <source>
        <dbReference type="Proteomes" id="UP000177528"/>
    </source>
</evidence>
<dbReference type="Proteomes" id="UP000177528">
    <property type="component" value="Unassembled WGS sequence"/>
</dbReference>
<comment type="caution">
    <text evidence="1">The sequence shown here is derived from an EMBL/GenBank/DDBJ whole genome shotgun (WGS) entry which is preliminary data.</text>
</comment>
<dbReference type="SUPFAM" id="SSF55811">
    <property type="entry name" value="Nudix"/>
    <property type="match status" value="1"/>
</dbReference>
<evidence type="ECO:0008006" key="3">
    <source>
        <dbReference type="Google" id="ProtNLM"/>
    </source>
</evidence>
<proteinExistence type="predicted"/>
<evidence type="ECO:0000313" key="1">
    <source>
        <dbReference type="EMBL" id="OGY33635.1"/>
    </source>
</evidence>
<name>A0A1G1X0U9_9BACT</name>
<reference evidence="1 2" key="1">
    <citation type="journal article" date="2016" name="Nat. Commun.">
        <title>Thousands of microbial genomes shed light on interconnected biogeochemical processes in an aquifer system.</title>
        <authorList>
            <person name="Anantharaman K."/>
            <person name="Brown C.T."/>
            <person name="Hug L.A."/>
            <person name="Sharon I."/>
            <person name="Castelle C.J."/>
            <person name="Probst A.J."/>
            <person name="Thomas B.C."/>
            <person name="Singh A."/>
            <person name="Wilkins M.J."/>
            <person name="Karaoz U."/>
            <person name="Brodie E.L."/>
            <person name="Williams K.H."/>
            <person name="Hubbard S.S."/>
            <person name="Banfield J.F."/>
        </authorList>
    </citation>
    <scope>NUCLEOTIDE SEQUENCE [LARGE SCALE GENOMIC DNA]</scope>
</reference>